<dbReference type="PANTHER" id="PTHR21529:SF4">
    <property type="entry name" value="TPR AND ANKYRIN REPEAT-CONTAINING PROTEIN 1"/>
    <property type="match status" value="1"/>
</dbReference>
<feature type="region of interest" description="Disordered" evidence="1">
    <location>
        <begin position="295"/>
        <end position="318"/>
    </location>
</feature>
<sequence length="1195" mass="136609">MKPEARNALPERWLPKLCSQLSRARSVEAVQAILDGLDRSLSDNQVEGVLRQLLDATEHKQLLELVLAYGSWSQRLSAWLLKGFPKHPVDEFHTSIHSEILERLSHFLLSLPCAFERETQLFLSEARFQAERIPGILKYMVNFARGNTRVIVDVNEADSRGSVTGKKQKRAHRKQAHKMEKQNSGLKQQDLARLNVTDPRTREEASSNANSLLNTLRETLSYQIDCIPEYDSNFERQVIKIFGIYTSAQIDKRFWDSVGYQLSKKGKTYHDRCTFRNRPVHKGDNVILPATFPPGEREVSDYDIIPEPPKDDPKEAHSPPVLDEFVTLSTELLKGILANLDTPHVYTPHVFNVTPNEKEIIEHQGSCYVISQDLCHLLEGDIENTVDDAQLITYNAFLEQYWPHFSRDLTKNLDPALVFSEILGVIEGSEESLSNETQYLDLTAYRNLSHRAHPFFAKQRDRIYLIFQAYMKRKKQRGEFDTADRTHHLLKALDATGVPGTKIDYLYVDEVQDNLLIDSMFLRSLCRNPNGLFWAANTAPTMGIGNSFRLNDLKAFLYRLEQRREEGGSGVTQSELRTFQLTVNYCTHGGIIRCATAVVELIKHFWPYAIDSFGPEKGIVNGAKPVFISGWDTNKFQYEHFLSRGFHGNNKQQVLLYKFFEDSNVNLGQWRVILNLVKTPTGCSVHVPPFNEERHAGVCSELKALYVAITRSRKNLWILDNSEKAEPMKILWDSKGYIQCRDVPQPQLAKQEEWAATGRTLFTNRRYLQAKHAFERAGKARDAKISYTYHLRDNARSIHLFSKEAMPAKRNAFYSAAESFLECAGDAKGKEQRVLFHNAAECFENAGSCGDNMGDYRRAAEVYENAKEYTPAVRLYMKTDVFDEAVRVLQEHRHEVDKELANNVQEVARLHYFKNKEFRKAETLFESVEEQLEYWKDAHLDETVQPCSIEEPNSEKAPPENTRRVFFKNLDDVSGSAHAANTESGSNSTVKAQGNTPAGPEQPVQRIGHPEPVLTNLAQEDVALRLLYKFRQRVKNKELEKHKTTMQKTYDSYFETCLKLASDPKGMQWSCGSYYRKLYLGLVPHLLACAREVESYALSAWSEARNQCRKEKQDYDGMYKTKSEIIAILKESRKLGSRLDPSSEVHKKRDIEGLEQLAREVEQLVKSVPSGAGLDIHFSLQLAMKGIISAEPKRG</sequence>
<evidence type="ECO:0000313" key="2">
    <source>
        <dbReference type="EMBL" id="KAJ2926891.1"/>
    </source>
</evidence>
<feature type="region of interest" description="Disordered" evidence="1">
    <location>
        <begin position="976"/>
        <end position="1007"/>
    </location>
</feature>
<organism evidence="2 3">
    <name type="scientific">Candolleomyces eurysporus</name>
    <dbReference type="NCBI Taxonomy" id="2828524"/>
    <lineage>
        <taxon>Eukaryota</taxon>
        <taxon>Fungi</taxon>
        <taxon>Dikarya</taxon>
        <taxon>Basidiomycota</taxon>
        <taxon>Agaricomycotina</taxon>
        <taxon>Agaricomycetes</taxon>
        <taxon>Agaricomycetidae</taxon>
        <taxon>Agaricales</taxon>
        <taxon>Agaricineae</taxon>
        <taxon>Psathyrellaceae</taxon>
        <taxon>Candolleomyces</taxon>
    </lineage>
</organism>
<feature type="compositionally biased region" description="Basic and acidic residues" evidence="1">
    <location>
        <begin position="308"/>
        <end position="317"/>
    </location>
</feature>
<dbReference type="Proteomes" id="UP001140091">
    <property type="component" value="Unassembled WGS sequence"/>
</dbReference>
<dbReference type="InterPro" id="IPR039904">
    <property type="entry name" value="TRANK1"/>
</dbReference>
<feature type="compositionally biased region" description="Polar residues" evidence="1">
    <location>
        <begin position="979"/>
        <end position="996"/>
    </location>
</feature>
<evidence type="ECO:0000313" key="3">
    <source>
        <dbReference type="Proteomes" id="UP001140091"/>
    </source>
</evidence>
<evidence type="ECO:0008006" key="4">
    <source>
        <dbReference type="Google" id="ProtNLM"/>
    </source>
</evidence>
<protein>
    <recommendedName>
        <fullName evidence="4">UvrD-like helicase ATP-binding domain-containing protein</fullName>
    </recommendedName>
</protein>
<dbReference type="AlphaFoldDB" id="A0A9W8J0Q5"/>
<proteinExistence type="predicted"/>
<evidence type="ECO:0000256" key="1">
    <source>
        <dbReference type="SAM" id="MobiDB-lite"/>
    </source>
</evidence>
<dbReference type="EMBL" id="JANBPK010001043">
    <property type="protein sequence ID" value="KAJ2926891.1"/>
    <property type="molecule type" value="Genomic_DNA"/>
</dbReference>
<dbReference type="PANTHER" id="PTHR21529">
    <property type="entry name" value="MAMMARY TURMOR VIRUS RECEPTOR HOMOLOG 1, 2 MTVR1, 2"/>
    <property type="match status" value="1"/>
</dbReference>
<feature type="non-terminal residue" evidence="2">
    <location>
        <position position="1195"/>
    </location>
</feature>
<keyword evidence="3" id="KW-1185">Reference proteome</keyword>
<dbReference type="InterPro" id="IPR027417">
    <property type="entry name" value="P-loop_NTPase"/>
</dbReference>
<dbReference type="SUPFAM" id="SSF52540">
    <property type="entry name" value="P-loop containing nucleoside triphosphate hydrolases"/>
    <property type="match status" value="1"/>
</dbReference>
<dbReference type="OrthoDB" id="3156807at2759"/>
<reference evidence="2" key="1">
    <citation type="submission" date="2022-06" db="EMBL/GenBank/DDBJ databases">
        <title>Genome Sequence of Candolleomyces eurysporus.</title>
        <authorList>
            <person name="Buettner E."/>
        </authorList>
    </citation>
    <scope>NUCLEOTIDE SEQUENCE</scope>
    <source>
        <strain evidence="2">VTCC 930004</strain>
    </source>
</reference>
<gene>
    <name evidence="2" type="ORF">H1R20_g10211</name>
</gene>
<feature type="compositionally biased region" description="Basic residues" evidence="1">
    <location>
        <begin position="166"/>
        <end position="176"/>
    </location>
</feature>
<accession>A0A9W8J0Q5</accession>
<feature type="region of interest" description="Disordered" evidence="1">
    <location>
        <begin position="161"/>
        <end position="187"/>
    </location>
</feature>
<comment type="caution">
    <text evidence="2">The sequence shown here is derived from an EMBL/GenBank/DDBJ whole genome shotgun (WGS) entry which is preliminary data.</text>
</comment>
<name>A0A9W8J0Q5_9AGAR</name>